<dbReference type="AlphaFoldDB" id="A0A0E9P7H1"/>
<dbReference type="EMBL" id="GBXM01108577">
    <property type="protein sequence ID" value="JAG99999.1"/>
    <property type="molecule type" value="Transcribed_RNA"/>
</dbReference>
<proteinExistence type="predicted"/>
<reference evidence="1" key="1">
    <citation type="submission" date="2014-11" db="EMBL/GenBank/DDBJ databases">
        <authorList>
            <person name="Amaro Gonzalez C."/>
        </authorList>
    </citation>
    <scope>NUCLEOTIDE SEQUENCE</scope>
</reference>
<protein>
    <submittedName>
        <fullName evidence="1">Uncharacterized protein</fullName>
    </submittedName>
</protein>
<evidence type="ECO:0000313" key="1">
    <source>
        <dbReference type="EMBL" id="JAG99999.1"/>
    </source>
</evidence>
<organism evidence="1">
    <name type="scientific">Anguilla anguilla</name>
    <name type="common">European freshwater eel</name>
    <name type="synonym">Muraena anguilla</name>
    <dbReference type="NCBI Taxonomy" id="7936"/>
    <lineage>
        <taxon>Eukaryota</taxon>
        <taxon>Metazoa</taxon>
        <taxon>Chordata</taxon>
        <taxon>Craniata</taxon>
        <taxon>Vertebrata</taxon>
        <taxon>Euteleostomi</taxon>
        <taxon>Actinopterygii</taxon>
        <taxon>Neopterygii</taxon>
        <taxon>Teleostei</taxon>
        <taxon>Anguilliformes</taxon>
        <taxon>Anguillidae</taxon>
        <taxon>Anguilla</taxon>
    </lineage>
</organism>
<name>A0A0E9P7H1_ANGAN</name>
<accession>A0A0E9P7H1</accession>
<sequence>MKQPIQTKKRQRLKLVPFASWFSK</sequence>
<reference evidence="1" key="2">
    <citation type="journal article" date="2015" name="Fish Shellfish Immunol.">
        <title>Early steps in the European eel (Anguilla anguilla)-Vibrio vulnificus interaction in the gills: Role of the RtxA13 toxin.</title>
        <authorList>
            <person name="Callol A."/>
            <person name="Pajuelo D."/>
            <person name="Ebbesson L."/>
            <person name="Teles M."/>
            <person name="MacKenzie S."/>
            <person name="Amaro C."/>
        </authorList>
    </citation>
    <scope>NUCLEOTIDE SEQUENCE</scope>
</reference>